<comment type="caution">
    <text evidence="1">The sequence shown here is derived from an EMBL/GenBank/DDBJ whole genome shotgun (WGS) entry which is preliminary data.</text>
</comment>
<evidence type="ECO:0000313" key="1">
    <source>
        <dbReference type="EMBL" id="NEB95503.1"/>
    </source>
</evidence>
<gene>
    <name evidence="1" type="ORF">G3I21_28150</name>
</gene>
<dbReference type="Proteomes" id="UP000470520">
    <property type="component" value="Unassembled WGS sequence"/>
</dbReference>
<dbReference type="EMBL" id="JAAGMR010000322">
    <property type="protein sequence ID" value="NEB95503.1"/>
    <property type="molecule type" value="Genomic_DNA"/>
</dbReference>
<reference evidence="1 2" key="1">
    <citation type="submission" date="2020-01" db="EMBL/GenBank/DDBJ databases">
        <title>Insect and environment-associated Actinomycetes.</title>
        <authorList>
            <person name="Currrie C."/>
            <person name="Chevrette M."/>
            <person name="Carlson C."/>
            <person name="Stubbendieck R."/>
            <person name="Wendt-Pienkowski E."/>
        </authorList>
    </citation>
    <scope>NUCLEOTIDE SEQUENCE [LARGE SCALE GENOMIC DNA]</scope>
    <source>
        <strain evidence="1 2">SID7754</strain>
    </source>
</reference>
<accession>A0A7K3R034</accession>
<sequence length="170" mass="19106">MGVQLQIEWDLQDHGWAVCRISEGPAKAELVVSYCTDGLADLLASIGSLYGASQTARFFFDSEPTEIRWVLRDQGADVGVSIYSFPDLAISLELPDEDGRLLWACTQSRSQLAHVLLEAAQRVLREHGEDGYLAKWTMHPFPVAILQDLRRLHLHHDRCDLAHDMTVPPK</sequence>
<dbReference type="RefSeq" id="WP_164194400.1">
    <property type="nucleotide sequence ID" value="NZ_JAAGMR010000322.1"/>
</dbReference>
<organism evidence="1 2">
    <name type="scientific">Streptomyces bauhiniae</name>
    <dbReference type="NCBI Taxonomy" id="2340725"/>
    <lineage>
        <taxon>Bacteria</taxon>
        <taxon>Bacillati</taxon>
        <taxon>Actinomycetota</taxon>
        <taxon>Actinomycetes</taxon>
        <taxon>Kitasatosporales</taxon>
        <taxon>Streptomycetaceae</taxon>
        <taxon>Streptomyces</taxon>
    </lineage>
</organism>
<name>A0A7K3R034_9ACTN</name>
<evidence type="ECO:0000313" key="2">
    <source>
        <dbReference type="Proteomes" id="UP000470520"/>
    </source>
</evidence>
<proteinExistence type="predicted"/>
<protein>
    <submittedName>
        <fullName evidence="1">Uncharacterized protein</fullName>
    </submittedName>
</protein>
<dbReference type="AlphaFoldDB" id="A0A7K3R034"/>